<dbReference type="Pfam" id="PF19912">
    <property type="entry name" value="DUF6385"/>
    <property type="match status" value="1"/>
</dbReference>
<feature type="domain" description="DUF6385" evidence="1">
    <location>
        <begin position="204"/>
        <end position="286"/>
    </location>
</feature>
<dbReference type="Proteomes" id="UP000184423">
    <property type="component" value="Unassembled WGS sequence"/>
</dbReference>
<proteinExistence type="predicted"/>
<protein>
    <recommendedName>
        <fullName evidence="1">DUF6385 domain-containing protein</fullName>
    </recommendedName>
</protein>
<gene>
    <name evidence="2" type="ORF">SAMN02746091_00614</name>
</gene>
<keyword evidence="3" id="KW-1185">Reference proteome</keyword>
<evidence type="ECO:0000313" key="2">
    <source>
        <dbReference type="EMBL" id="SHE54376.1"/>
    </source>
</evidence>
<dbReference type="EMBL" id="FQVG01000007">
    <property type="protein sequence ID" value="SHE54376.1"/>
    <property type="molecule type" value="Genomic_DNA"/>
</dbReference>
<sequence length="287" mass="31297">MPNNAVFSNSASDLKVQIFGSSVTTPIQVDSNGKLQILTENPINVTATDLDIRNLSSSQDGVAVYGSNDGGTTMKILKTNTDGELFITSDETLTVQATDLDIRNLTTDDSVSIYGTDGTDKRQIKTDSSGRIEVASIANEVDIRNLSNSQDSILIYGYDGENNKVITTDSDGLIKVVNAKRSFESQLFGDLNTTDSFTYLSFKDVSMYSDYVFYIKNKGSNSASLIVQISPTNNANDAIDHIIDIIVTSGAKELIIPSKFLQYVRLGYKSTLSGQSTTLDVYFQARY</sequence>
<name>A0A1M4UCJ1_9CLOT</name>
<reference evidence="3" key="1">
    <citation type="submission" date="2016-11" db="EMBL/GenBank/DDBJ databases">
        <authorList>
            <person name="Varghese N."/>
            <person name="Submissions S."/>
        </authorList>
    </citation>
    <scope>NUCLEOTIDE SEQUENCE [LARGE SCALE GENOMIC DNA]</scope>
    <source>
        <strain evidence="3">DSM 10124</strain>
    </source>
</reference>
<organism evidence="2 3">
    <name type="scientific">Caloramator proteoclasticus DSM 10124</name>
    <dbReference type="NCBI Taxonomy" id="1121262"/>
    <lineage>
        <taxon>Bacteria</taxon>
        <taxon>Bacillati</taxon>
        <taxon>Bacillota</taxon>
        <taxon>Clostridia</taxon>
        <taxon>Eubacteriales</taxon>
        <taxon>Clostridiaceae</taxon>
        <taxon>Caloramator</taxon>
    </lineage>
</organism>
<accession>A0A1M4UCJ1</accession>
<dbReference type="InterPro" id="IPR045965">
    <property type="entry name" value="DUF6385"/>
</dbReference>
<dbReference type="RefSeq" id="WP_200790144.1">
    <property type="nucleotide sequence ID" value="NZ_FQVG01000007.1"/>
</dbReference>
<evidence type="ECO:0000313" key="3">
    <source>
        <dbReference type="Proteomes" id="UP000184423"/>
    </source>
</evidence>
<evidence type="ECO:0000259" key="1">
    <source>
        <dbReference type="Pfam" id="PF19912"/>
    </source>
</evidence>
<dbReference type="AlphaFoldDB" id="A0A1M4UCJ1"/>